<feature type="compositionally biased region" description="Polar residues" evidence="1">
    <location>
        <begin position="635"/>
        <end position="644"/>
    </location>
</feature>
<dbReference type="Gramene" id="mRNA:HanXRQr2_Chr03g0113451">
    <property type="protein sequence ID" value="mRNA:HanXRQr2_Chr03g0113451"/>
    <property type="gene ID" value="HanXRQr2_Chr03g0113451"/>
</dbReference>
<feature type="region of interest" description="Disordered" evidence="1">
    <location>
        <begin position="605"/>
        <end position="652"/>
    </location>
</feature>
<dbReference type="InParanoid" id="A0A251V706"/>
<dbReference type="GO" id="GO:0051082">
    <property type="term" value="F:unfolded protein binding"/>
    <property type="evidence" value="ECO:0000318"/>
    <property type="project" value="GO_Central"/>
</dbReference>
<sequence length="784" mass="83950">MSNKMNSGVKVSIPNNVRKTIQNIKEITGSHSEDEIYAMLKDCSMDPNETAQKLLLQDPFHEVRRKRDRKKEPNVVKESTETRWKPGMQGRGSRGGRGNYSSRHNSHDAGSNKNAPSGKESEINHVADDGVILPAPQDKKSKEITVVPSSCIVAEKSSTIPASGINESEVKILTAALGDLSASDSVLMPSQDSQLPVGTISLEVGSQQTPLEKVNEDFVEIESKTASVLDVGSSFMQGKMFQGDGPHNRPHQVIGLHKVAPAKEWKPKPTNPIPAQALVTEVPAIPVSVPVEAPPSSMTESGIPESKESRIPDGQQVIIPNHLHVPEAEKLGFCFGSFDASFGLNSNTLSGPGGPGPMIDENRSISEASEETTEHIEEQTNRDQDVLATADDGDNLDRPPSSDDVPENVSPEGDVSSNVGPEHAESKQETSLPVPGHQYPVVHPSSNISFGFIPPIIGNHLPPFESNESQPRDASRVPTFVVPQPFDPVGYYPQFYRSGGDSDGRISPFHTPKYNGNVPVLSQQTSQSTQEVGNALMLSGAGPTPLASQPGGVMLSSIAVTQQPLPVFRQPPGLHLPHYPPNYIPYGPYFFPHYLPPPAIHQFLSNGAFPQQPPAGGMHPAPPVSTPKYPLQQYKPGSNGSNPGTYGPYGSNPAGYNLNSAVTAGNSTSNEDLGGSQFKENNVYATGQQSEGSGVWIAAPGRDISGMQANSFYNLPQGGQVAYTPTQAAHATFASIYQPVTTTPIHPLLQQPQTMAGGVDMVGPASTVYQQPPQPPQINWPNNY</sequence>
<proteinExistence type="predicted"/>
<feature type="region of interest" description="Disordered" evidence="1">
    <location>
        <begin position="348"/>
        <end position="440"/>
    </location>
</feature>
<protein>
    <submittedName>
        <fullName evidence="3">GBF-interacting protein</fullName>
    </submittedName>
</protein>
<feature type="region of interest" description="Disordered" evidence="1">
    <location>
        <begin position="54"/>
        <end position="121"/>
    </location>
</feature>
<dbReference type="InterPro" id="IPR044277">
    <property type="entry name" value="GIP1"/>
</dbReference>
<dbReference type="InterPro" id="IPR009060">
    <property type="entry name" value="UBA-like_sf"/>
</dbReference>
<dbReference type="EMBL" id="CM007892">
    <property type="protein sequence ID" value="OTG31380.1"/>
    <property type="molecule type" value="Genomic_DNA"/>
</dbReference>
<feature type="compositionally biased region" description="Basic and acidic residues" evidence="1">
    <location>
        <begin position="372"/>
        <end position="385"/>
    </location>
</feature>
<name>A0A251V706_HELAN</name>
<feature type="compositionally biased region" description="Basic and acidic residues" evidence="1">
    <location>
        <begin position="70"/>
        <end position="84"/>
    </location>
</feature>
<evidence type="ECO:0000313" key="5">
    <source>
        <dbReference type="Proteomes" id="UP000215914"/>
    </source>
</evidence>
<dbReference type="Pfam" id="PF06972">
    <property type="entry name" value="GIP1_N"/>
    <property type="match status" value="1"/>
</dbReference>
<accession>A0A251V706</accession>
<feature type="compositionally biased region" description="Gly residues" evidence="1">
    <location>
        <begin position="89"/>
        <end position="98"/>
    </location>
</feature>
<dbReference type="FunCoup" id="A0A251V706">
    <property type="interactions" value="4258"/>
</dbReference>
<feature type="region of interest" description="Disordered" evidence="1">
    <location>
        <begin position="290"/>
        <end position="310"/>
    </location>
</feature>
<dbReference type="STRING" id="4232.A0A251V706"/>
<gene>
    <name evidence="4" type="ORF">HannXRQ_Chr03g0074981</name>
    <name evidence="3" type="ORF">HanXRQr2_Chr03g0113451</name>
</gene>
<reference evidence="3 5" key="1">
    <citation type="journal article" date="2017" name="Nature">
        <title>The sunflower genome provides insights into oil metabolism, flowering and Asterid evolution.</title>
        <authorList>
            <person name="Badouin H."/>
            <person name="Gouzy J."/>
            <person name="Grassa C.J."/>
            <person name="Murat F."/>
            <person name="Staton S.E."/>
            <person name="Cottret L."/>
            <person name="Lelandais-Briere C."/>
            <person name="Owens G.L."/>
            <person name="Carrere S."/>
            <person name="Mayjonade B."/>
            <person name="Legrand L."/>
            <person name="Gill N."/>
            <person name="Kane N.C."/>
            <person name="Bowers J.E."/>
            <person name="Hubner S."/>
            <person name="Bellec A."/>
            <person name="Berard A."/>
            <person name="Berges H."/>
            <person name="Blanchet N."/>
            <person name="Boniface M.C."/>
            <person name="Brunel D."/>
            <person name="Catrice O."/>
            <person name="Chaidir N."/>
            <person name="Claudel C."/>
            <person name="Donnadieu C."/>
            <person name="Faraut T."/>
            <person name="Fievet G."/>
            <person name="Helmstetter N."/>
            <person name="King M."/>
            <person name="Knapp S.J."/>
            <person name="Lai Z."/>
            <person name="Le Paslier M.C."/>
            <person name="Lippi Y."/>
            <person name="Lorenzon L."/>
            <person name="Mandel J.R."/>
            <person name="Marage G."/>
            <person name="Marchand G."/>
            <person name="Marquand E."/>
            <person name="Bret-Mestries E."/>
            <person name="Morien E."/>
            <person name="Nambeesan S."/>
            <person name="Nguyen T."/>
            <person name="Pegot-Espagnet P."/>
            <person name="Pouilly N."/>
            <person name="Raftis F."/>
            <person name="Sallet E."/>
            <person name="Schiex T."/>
            <person name="Thomas J."/>
            <person name="Vandecasteele C."/>
            <person name="Vares D."/>
            <person name="Vear F."/>
            <person name="Vautrin S."/>
            <person name="Crespi M."/>
            <person name="Mangin B."/>
            <person name="Burke J.M."/>
            <person name="Salse J."/>
            <person name="Munos S."/>
            <person name="Vincourt P."/>
            <person name="Rieseberg L.H."/>
            <person name="Langlade N.B."/>
        </authorList>
    </citation>
    <scope>NUCLEOTIDE SEQUENCE [LARGE SCALE GENOMIC DNA]</scope>
    <source>
        <strain evidence="5">cv. SF193</strain>
        <tissue evidence="3">Leaves</tissue>
    </source>
</reference>
<dbReference type="InterPro" id="IPR009719">
    <property type="entry name" value="GIP1_N"/>
</dbReference>
<organism evidence="4 5">
    <name type="scientific">Helianthus annuus</name>
    <name type="common">Common sunflower</name>
    <dbReference type="NCBI Taxonomy" id="4232"/>
    <lineage>
        <taxon>Eukaryota</taxon>
        <taxon>Viridiplantae</taxon>
        <taxon>Streptophyta</taxon>
        <taxon>Embryophyta</taxon>
        <taxon>Tracheophyta</taxon>
        <taxon>Spermatophyta</taxon>
        <taxon>Magnoliopsida</taxon>
        <taxon>eudicotyledons</taxon>
        <taxon>Gunneridae</taxon>
        <taxon>Pentapetalae</taxon>
        <taxon>asterids</taxon>
        <taxon>campanulids</taxon>
        <taxon>Asterales</taxon>
        <taxon>Asteraceae</taxon>
        <taxon>Asteroideae</taxon>
        <taxon>Heliantheae alliance</taxon>
        <taxon>Heliantheae</taxon>
        <taxon>Helianthus</taxon>
    </lineage>
</organism>
<dbReference type="AlphaFoldDB" id="A0A251V706"/>
<evidence type="ECO:0000259" key="2">
    <source>
        <dbReference type="Pfam" id="PF06972"/>
    </source>
</evidence>
<reference evidence="3" key="3">
    <citation type="submission" date="2020-06" db="EMBL/GenBank/DDBJ databases">
        <title>Helianthus annuus Genome sequencing and assembly Release 2.</title>
        <authorList>
            <person name="Gouzy J."/>
            <person name="Langlade N."/>
            <person name="Munos S."/>
        </authorList>
    </citation>
    <scope>NUCLEOTIDE SEQUENCE</scope>
    <source>
        <tissue evidence="3">Leaves</tissue>
    </source>
</reference>
<keyword evidence="5" id="KW-1185">Reference proteome</keyword>
<dbReference type="SUPFAM" id="SSF46934">
    <property type="entry name" value="UBA-like"/>
    <property type="match status" value="1"/>
</dbReference>
<evidence type="ECO:0000313" key="3">
    <source>
        <dbReference type="EMBL" id="KAF5814647.1"/>
    </source>
</evidence>
<evidence type="ECO:0000313" key="4">
    <source>
        <dbReference type="EMBL" id="OTG31380.1"/>
    </source>
</evidence>
<reference evidence="4" key="2">
    <citation type="submission" date="2017-02" db="EMBL/GenBank/DDBJ databases">
        <title>Sunflower complete genome.</title>
        <authorList>
            <person name="Langlade N."/>
            <person name="Munos S."/>
        </authorList>
    </citation>
    <scope>NUCLEOTIDE SEQUENCE [LARGE SCALE GENOMIC DNA]</scope>
    <source>
        <tissue evidence="4">Leaves</tissue>
    </source>
</reference>
<evidence type="ECO:0000256" key="1">
    <source>
        <dbReference type="SAM" id="MobiDB-lite"/>
    </source>
</evidence>
<dbReference type="PANTHER" id="PTHR46775">
    <property type="entry name" value="FLOCCULATION PROTEIN (DUF1296)"/>
    <property type="match status" value="1"/>
</dbReference>
<dbReference type="OMA" id="HYAPNYL"/>
<dbReference type="OrthoDB" id="753279at2759"/>
<dbReference type="PANTHER" id="PTHR46775:SF1">
    <property type="entry name" value="FLOCCULATION PROTEIN (DUF1296)"/>
    <property type="match status" value="1"/>
</dbReference>
<dbReference type="Proteomes" id="UP000215914">
    <property type="component" value="Chromosome 3"/>
</dbReference>
<feature type="domain" description="GBF-interacting protein 1 N-terminal" evidence="2">
    <location>
        <begin position="13"/>
        <end position="72"/>
    </location>
</feature>
<dbReference type="EMBL" id="MNCJ02000318">
    <property type="protein sequence ID" value="KAF5814647.1"/>
    <property type="molecule type" value="Genomic_DNA"/>
</dbReference>